<keyword evidence="3" id="KW-1185">Reference proteome</keyword>
<keyword evidence="1" id="KW-0472">Membrane</keyword>
<dbReference type="EMBL" id="BMXE01000002">
    <property type="protein sequence ID" value="GHB26818.1"/>
    <property type="molecule type" value="Genomic_DNA"/>
</dbReference>
<protein>
    <submittedName>
        <fullName evidence="2">Uncharacterized protein</fullName>
    </submittedName>
</protein>
<evidence type="ECO:0000313" key="3">
    <source>
        <dbReference type="Proteomes" id="UP000637980"/>
    </source>
</evidence>
<proteinExistence type="predicted"/>
<evidence type="ECO:0000256" key="1">
    <source>
        <dbReference type="SAM" id="Phobius"/>
    </source>
</evidence>
<name>A0ABQ3ECV7_9HYPH</name>
<organism evidence="2 3">
    <name type="scientific">Pseudovibrio japonicus</name>
    <dbReference type="NCBI Taxonomy" id="366534"/>
    <lineage>
        <taxon>Bacteria</taxon>
        <taxon>Pseudomonadati</taxon>
        <taxon>Pseudomonadota</taxon>
        <taxon>Alphaproteobacteria</taxon>
        <taxon>Hyphomicrobiales</taxon>
        <taxon>Stappiaceae</taxon>
        <taxon>Pseudovibrio</taxon>
    </lineage>
</organism>
<reference evidence="3" key="1">
    <citation type="journal article" date="2019" name="Int. J. Syst. Evol. Microbiol.">
        <title>The Global Catalogue of Microorganisms (GCM) 10K type strain sequencing project: providing services to taxonomists for standard genome sequencing and annotation.</title>
        <authorList>
            <consortium name="The Broad Institute Genomics Platform"/>
            <consortium name="The Broad Institute Genome Sequencing Center for Infectious Disease"/>
            <person name="Wu L."/>
            <person name="Ma J."/>
        </authorList>
    </citation>
    <scope>NUCLEOTIDE SEQUENCE [LARGE SCALE GENOMIC DNA]</scope>
    <source>
        <strain evidence="3">KCTC 12861</strain>
    </source>
</reference>
<keyword evidence="1" id="KW-0812">Transmembrane</keyword>
<feature type="transmembrane region" description="Helical" evidence="1">
    <location>
        <begin position="58"/>
        <end position="81"/>
    </location>
</feature>
<gene>
    <name evidence="2" type="ORF">GCM10007094_13900</name>
</gene>
<dbReference type="RefSeq" id="WP_189436036.1">
    <property type="nucleotide sequence ID" value="NZ_BMXE01000002.1"/>
</dbReference>
<feature type="transmembrane region" description="Helical" evidence="1">
    <location>
        <begin position="7"/>
        <end position="28"/>
    </location>
</feature>
<accession>A0ABQ3ECV7</accession>
<sequence length="274" mass="30873">MRLISKAVLIIATGLIFWFLFIFLMSLLQLNGLLLNSVTFFDLSDFHVELRDYPWVEIVTAIGTVAAAIAAAAAAIIALVIDGRNRNERKEQEAIKARANRAVSVFALSEIASLIKALSQKYGEAWCHHQNLKFAEEHDLSDIILSGEIEISATLAQLIHHVEYTPPQNAIEMLRLTIQGAPEEIQNDISFLLERLQRELSHIRSLKVPSDYRICGFSALRSLAELSTHVSKLLIWARGQKVEKYSHLINDGMSISNFDLPKCCRLAYFKWLNA</sequence>
<dbReference type="Proteomes" id="UP000637980">
    <property type="component" value="Unassembled WGS sequence"/>
</dbReference>
<evidence type="ECO:0000313" key="2">
    <source>
        <dbReference type="EMBL" id="GHB26818.1"/>
    </source>
</evidence>
<keyword evidence="1" id="KW-1133">Transmembrane helix</keyword>
<comment type="caution">
    <text evidence="2">The sequence shown here is derived from an EMBL/GenBank/DDBJ whole genome shotgun (WGS) entry which is preliminary data.</text>
</comment>